<sequence>MDAERNAGGAYVALGGGLAIIALFGVLMGSTAGTVVYLLGGAYGTTLSIVGARRMPPARRHIWWAFAVAQMMCLLGDSLFSLYEDVLHIDPFPSIADLAYLAQYPALALGMLWLIRKRRRGRDRAAFLDAAILTTGLTVVGTVFLVTPAAALGGTTRLSQFVAAAYPAGDLLVLALAVGMLTAGIARNGALWTLVVAMAALLVADVVYVASVVNESAYPSWIDFGYLISYMALGFAALHPSADLLSEPGPDRPSQVTVLRLAMLGGALMMAPLTSHVAHLTGVSHGKWVVFVGGCVAALLVVLRLGDLVQDLQRKAIQLAALARRDSLTGVPNRRTWDHELSRACAIAREEGTPLTVAVLDMDNFKRFNDTFGHLKGDLVLKETAAAWSSILQGRGVLARFGGEEFTALIPNVAAHDSTAVLEELRRAVSHGQTCSIGAATWDGVETPGGLVSRADQALYHAKRSGRDRIAMAEGQSAAVVAQIDLADPALPSLRSVYQPIVDLRSGEMVGREALSRFAGQEAGEVFARAARDGTGSWLETAAIRSALAGWDGEGLLALNVSPHALLKPHVRDALPPDLDGIVIEITEADLDTYTTEVMLVIDELRAAGALIAIDDFGVGFSNIHRVVTIRPDIVKLDMSLIRGIDADSGRQAVIAGAMVFATQTKSQVVAEGIETPAELDCLIRLGVRFGQGYLLGMPEPLLITPQQADPAIR</sequence>
<feature type="transmembrane region" description="Helical" evidence="1">
    <location>
        <begin position="190"/>
        <end position="212"/>
    </location>
</feature>
<dbReference type="Proteomes" id="UP001327225">
    <property type="component" value="Chromosome"/>
</dbReference>
<dbReference type="InterPro" id="IPR029787">
    <property type="entry name" value="Nucleotide_cyclase"/>
</dbReference>
<dbReference type="SUPFAM" id="SSF141868">
    <property type="entry name" value="EAL domain-like"/>
    <property type="match status" value="1"/>
</dbReference>
<feature type="transmembrane region" description="Helical" evidence="1">
    <location>
        <begin position="7"/>
        <end position="28"/>
    </location>
</feature>
<dbReference type="PROSITE" id="PS50883">
    <property type="entry name" value="EAL"/>
    <property type="match status" value="1"/>
</dbReference>
<accession>A0ABZ0ZTV8</accession>
<dbReference type="PANTHER" id="PTHR33121:SF15">
    <property type="entry name" value="BLUE LIGHT- AND TEMPERATURE-REGULATED ANTIREPRESSOR BLUF"/>
    <property type="match status" value="1"/>
</dbReference>
<dbReference type="Pfam" id="PF00990">
    <property type="entry name" value="GGDEF"/>
    <property type="match status" value="1"/>
</dbReference>
<dbReference type="PROSITE" id="PS50887">
    <property type="entry name" value="GGDEF"/>
    <property type="match status" value="1"/>
</dbReference>
<evidence type="ECO:0000259" key="2">
    <source>
        <dbReference type="PROSITE" id="PS50883"/>
    </source>
</evidence>
<feature type="transmembrane region" description="Helical" evidence="1">
    <location>
        <begin position="127"/>
        <end position="151"/>
    </location>
</feature>
<keyword evidence="1" id="KW-1133">Transmembrane helix</keyword>
<dbReference type="Gene3D" id="3.20.20.450">
    <property type="entry name" value="EAL domain"/>
    <property type="match status" value="1"/>
</dbReference>
<dbReference type="InterPro" id="IPR000160">
    <property type="entry name" value="GGDEF_dom"/>
</dbReference>
<feature type="domain" description="EAL" evidence="2">
    <location>
        <begin position="477"/>
        <end position="713"/>
    </location>
</feature>
<dbReference type="CDD" id="cd01949">
    <property type="entry name" value="GGDEF"/>
    <property type="match status" value="1"/>
</dbReference>
<dbReference type="NCBIfam" id="TIGR00254">
    <property type="entry name" value="GGDEF"/>
    <property type="match status" value="1"/>
</dbReference>
<reference evidence="5" key="1">
    <citation type="submission" date="2023-12" db="EMBL/GenBank/DDBJ databases">
        <title>Novel species in genus Nocardioides.</title>
        <authorList>
            <person name="Zhou H."/>
        </authorList>
    </citation>
    <scope>NUCLEOTIDE SEQUENCE [LARGE SCALE GENOMIC DNA]</scope>
    <source>
        <strain evidence="5">HM61</strain>
    </source>
</reference>
<name>A0ABZ0ZTV8_9ACTN</name>
<evidence type="ECO:0000256" key="1">
    <source>
        <dbReference type="SAM" id="Phobius"/>
    </source>
</evidence>
<dbReference type="PANTHER" id="PTHR33121">
    <property type="entry name" value="CYCLIC DI-GMP PHOSPHODIESTERASE PDEF"/>
    <property type="match status" value="1"/>
</dbReference>
<dbReference type="Pfam" id="PF00563">
    <property type="entry name" value="EAL"/>
    <property type="match status" value="1"/>
</dbReference>
<keyword evidence="1" id="KW-0472">Membrane</keyword>
<dbReference type="CDD" id="cd01948">
    <property type="entry name" value="EAL"/>
    <property type="match status" value="1"/>
</dbReference>
<evidence type="ECO:0000259" key="3">
    <source>
        <dbReference type="PROSITE" id="PS50887"/>
    </source>
</evidence>
<feature type="transmembrane region" description="Helical" evidence="1">
    <location>
        <begin position="62"/>
        <end position="83"/>
    </location>
</feature>
<feature type="transmembrane region" description="Helical" evidence="1">
    <location>
        <begin position="95"/>
        <end position="115"/>
    </location>
</feature>
<dbReference type="InterPro" id="IPR050706">
    <property type="entry name" value="Cyclic-di-GMP_PDE-like"/>
</dbReference>
<feature type="transmembrane region" description="Helical" evidence="1">
    <location>
        <begin position="163"/>
        <end position="183"/>
    </location>
</feature>
<dbReference type="Gene3D" id="3.30.70.270">
    <property type="match status" value="1"/>
</dbReference>
<dbReference type="InterPro" id="IPR035919">
    <property type="entry name" value="EAL_sf"/>
</dbReference>
<dbReference type="InterPro" id="IPR001633">
    <property type="entry name" value="EAL_dom"/>
</dbReference>
<organism evidence="4 5">
    <name type="scientific">Nocardioides bizhenqiangii</name>
    <dbReference type="NCBI Taxonomy" id="3095076"/>
    <lineage>
        <taxon>Bacteria</taxon>
        <taxon>Bacillati</taxon>
        <taxon>Actinomycetota</taxon>
        <taxon>Actinomycetes</taxon>
        <taxon>Propionibacteriales</taxon>
        <taxon>Nocardioidaceae</taxon>
        <taxon>Nocardioides</taxon>
    </lineage>
</organism>
<dbReference type="SUPFAM" id="SSF55073">
    <property type="entry name" value="Nucleotide cyclase"/>
    <property type="match status" value="1"/>
</dbReference>
<dbReference type="RefSeq" id="WP_322937826.1">
    <property type="nucleotide sequence ID" value="NZ_CP141059.1"/>
</dbReference>
<dbReference type="SMART" id="SM00052">
    <property type="entry name" value="EAL"/>
    <property type="match status" value="1"/>
</dbReference>
<keyword evidence="5" id="KW-1185">Reference proteome</keyword>
<keyword evidence="1" id="KW-0812">Transmembrane</keyword>
<dbReference type="SMART" id="SM00267">
    <property type="entry name" value="GGDEF"/>
    <property type="match status" value="1"/>
</dbReference>
<proteinExistence type="predicted"/>
<gene>
    <name evidence="4" type="ORF">SHK19_03195</name>
</gene>
<feature type="domain" description="GGDEF" evidence="3">
    <location>
        <begin position="353"/>
        <end position="475"/>
    </location>
</feature>
<feature type="transmembrane region" description="Helical" evidence="1">
    <location>
        <begin position="288"/>
        <end position="306"/>
    </location>
</feature>
<feature type="transmembrane region" description="Helical" evidence="1">
    <location>
        <begin position="257"/>
        <end position="276"/>
    </location>
</feature>
<feature type="transmembrane region" description="Helical" evidence="1">
    <location>
        <begin position="34"/>
        <end position="50"/>
    </location>
</feature>
<evidence type="ECO:0000313" key="5">
    <source>
        <dbReference type="Proteomes" id="UP001327225"/>
    </source>
</evidence>
<feature type="transmembrane region" description="Helical" evidence="1">
    <location>
        <begin position="224"/>
        <end position="245"/>
    </location>
</feature>
<dbReference type="InterPro" id="IPR043128">
    <property type="entry name" value="Rev_trsase/Diguanyl_cyclase"/>
</dbReference>
<protein>
    <submittedName>
        <fullName evidence="4">EAL domain-containing protein</fullName>
    </submittedName>
</protein>
<evidence type="ECO:0000313" key="4">
    <source>
        <dbReference type="EMBL" id="WQQ27239.1"/>
    </source>
</evidence>
<dbReference type="EMBL" id="CP141059">
    <property type="protein sequence ID" value="WQQ27239.1"/>
    <property type="molecule type" value="Genomic_DNA"/>
</dbReference>